<evidence type="ECO:0008006" key="3">
    <source>
        <dbReference type="Google" id="ProtNLM"/>
    </source>
</evidence>
<protein>
    <recommendedName>
        <fullName evidence="3">DNA-binding protein</fullName>
    </recommendedName>
</protein>
<dbReference type="AlphaFoldDB" id="D9QHP0"/>
<dbReference type="BioCyc" id="BSUB633149:G1GM8-1887-MONOMER"/>
<dbReference type="HOGENOM" id="CLU_088841_0_1_5"/>
<dbReference type="eggNOG" id="COG1399">
    <property type="taxonomic scope" value="Bacteria"/>
</dbReference>
<dbReference type="OrthoDB" id="8443793at2"/>
<keyword evidence="2" id="KW-1185">Reference proteome</keyword>
<accession>D9QHP0</accession>
<dbReference type="KEGG" id="bsb:Bresu_1895"/>
<dbReference type="InterPro" id="IPR003772">
    <property type="entry name" value="YceD"/>
</dbReference>
<proteinExistence type="predicted"/>
<dbReference type="Pfam" id="PF02620">
    <property type="entry name" value="YceD"/>
    <property type="match status" value="1"/>
</dbReference>
<reference evidence="2" key="1">
    <citation type="journal article" date="2011" name="J. Bacteriol.">
        <title>Genome sequences of eight morphologically diverse alphaproteobacteria.</title>
        <authorList>
            <consortium name="US DOE Joint Genome Institute"/>
            <person name="Brown P.J."/>
            <person name="Kysela D.T."/>
            <person name="Buechlein A."/>
            <person name="Hemmerich C."/>
            <person name="Brun Y.V."/>
        </authorList>
    </citation>
    <scope>NUCLEOTIDE SEQUENCE [LARGE SCALE GENOMIC DNA]</scope>
    <source>
        <strain evidence="2">ATCC 15264 / DSM 4735 / LMG 14903 / NBRC 16000 / CB 81</strain>
    </source>
</reference>
<dbReference type="Proteomes" id="UP000002696">
    <property type="component" value="Chromosome"/>
</dbReference>
<evidence type="ECO:0000313" key="1">
    <source>
        <dbReference type="EMBL" id="ADL01206.1"/>
    </source>
</evidence>
<dbReference type="STRING" id="633149.Bresu_1895"/>
<name>D9QHP0_BRESC</name>
<evidence type="ECO:0000313" key="2">
    <source>
        <dbReference type="Proteomes" id="UP000002696"/>
    </source>
</evidence>
<organism evidence="1 2">
    <name type="scientific">Brevundimonas subvibrioides (strain ATCC 15264 / DSM 4735 / LMG 14903 / NBRC 16000 / CB 81)</name>
    <name type="common">Caulobacter subvibrioides</name>
    <dbReference type="NCBI Taxonomy" id="633149"/>
    <lineage>
        <taxon>Bacteria</taxon>
        <taxon>Pseudomonadati</taxon>
        <taxon>Pseudomonadota</taxon>
        <taxon>Alphaproteobacteria</taxon>
        <taxon>Caulobacterales</taxon>
        <taxon>Caulobacteraceae</taxon>
        <taxon>Brevundimonas</taxon>
    </lineage>
</organism>
<dbReference type="EMBL" id="CP002102">
    <property type="protein sequence ID" value="ADL01206.1"/>
    <property type="molecule type" value="Genomic_DNA"/>
</dbReference>
<dbReference type="RefSeq" id="WP_013269307.1">
    <property type="nucleotide sequence ID" value="NC_014375.1"/>
</dbReference>
<gene>
    <name evidence="1" type="ordered locus">Bresu_1895</name>
</gene>
<sequence>MNPERILPFSEVVRINEIGAGLNRHLVPDDAARARIVKALDLATLSSLEADVSLLPSRAGWTLSGRVTAAAEQVCGITLEPLPVQIDERFSIDLVEASAREPDEVEVEVSLDDDAPDVIEDGRIDLGQYAVEQFSLALDPFPRKPGAEFVQPEEPAEISPFAVLKAFKLPDDTGKS</sequence>
<dbReference type="InParanoid" id="D9QHP0"/>